<dbReference type="GO" id="GO:0016301">
    <property type="term" value="F:kinase activity"/>
    <property type="evidence" value="ECO:0007669"/>
    <property type="project" value="UniProtKB-UniRule"/>
</dbReference>
<evidence type="ECO:0000313" key="3">
    <source>
        <dbReference type="EMBL" id="MDF0599929.1"/>
    </source>
</evidence>
<dbReference type="PANTHER" id="PTHR12149">
    <property type="entry name" value="FRUCTOSAMINE 3 KINASE-RELATED PROTEIN"/>
    <property type="match status" value="1"/>
</dbReference>
<dbReference type="AlphaFoldDB" id="A0AAE3NP75"/>
<evidence type="ECO:0000313" key="4">
    <source>
        <dbReference type="Proteomes" id="UP001220964"/>
    </source>
</evidence>
<dbReference type="Gene3D" id="1.10.510.10">
    <property type="entry name" value="Transferase(Phosphotransferase) domain 1"/>
    <property type="match status" value="1"/>
</dbReference>
<sequence length="269" mass="28093">MSALADSVARLTGVAVEELSPLSGGDLSSVAAARLADGRAVVVKTGPLAGAEAEMLRAIAATGCPCPAVLAAAEDVLVMTRLADGGRPDAAAWAAFGEALRRLHDAAGDAYGWPRDHAFGPVTIRNAPRPDWPAFWAERRLTADIAALPADLARRVEALAARLPDLLPAAPPAALLHGDLWSGNVLWGPEGFSGVIDPACYHGHAEVDLAMLGLFGRLGDGFRDGHGPAEPGEAERRPIYQLWPALVHLRLFGGGYRGMVERLLAETGA</sequence>
<dbReference type="Gene3D" id="3.30.200.20">
    <property type="entry name" value="Phosphorylase Kinase, domain 1"/>
    <property type="match status" value="1"/>
</dbReference>
<dbReference type="Pfam" id="PF03881">
    <property type="entry name" value="Fructosamin_kin"/>
    <property type="match status" value="1"/>
</dbReference>
<keyword evidence="2" id="KW-0808">Transferase</keyword>
<comment type="similarity">
    <text evidence="1 2">Belongs to the fructosamine kinase family.</text>
</comment>
<proteinExistence type="inferred from homology"/>
<dbReference type="PIRSF" id="PIRSF006221">
    <property type="entry name" value="Ketosamine-3-kinase"/>
    <property type="match status" value="1"/>
</dbReference>
<dbReference type="Proteomes" id="UP001220964">
    <property type="component" value="Unassembled WGS sequence"/>
</dbReference>
<reference evidence="3" key="1">
    <citation type="submission" date="2023-03" db="EMBL/GenBank/DDBJ databases">
        <title>Multiphase analysis and comparison of six strains from genera Psychromarinibacter, Lutimaribacter, and Maritimibacter, including a novel species: Psychromarinibacter sediminicola sp. nov.</title>
        <authorList>
            <person name="Wang Y.-H."/>
            <person name="Ye M.-Q."/>
            <person name="Du Z.-J."/>
        </authorList>
    </citation>
    <scope>NUCLEOTIDE SEQUENCE</scope>
    <source>
        <strain evidence="3">C21-152</strain>
    </source>
</reference>
<keyword evidence="2 3" id="KW-0418">Kinase</keyword>
<keyword evidence="4" id="KW-1185">Reference proteome</keyword>
<accession>A0AAE3NP75</accession>
<protein>
    <submittedName>
        <fullName evidence="3">Fructosamine kinase family protein</fullName>
    </submittedName>
</protein>
<organism evidence="3 4">
    <name type="scientific">Psychromarinibacter sediminicola</name>
    <dbReference type="NCBI Taxonomy" id="3033385"/>
    <lineage>
        <taxon>Bacteria</taxon>
        <taxon>Pseudomonadati</taxon>
        <taxon>Pseudomonadota</taxon>
        <taxon>Alphaproteobacteria</taxon>
        <taxon>Rhodobacterales</taxon>
        <taxon>Paracoccaceae</taxon>
        <taxon>Psychromarinibacter</taxon>
    </lineage>
</organism>
<dbReference type="InterPro" id="IPR011009">
    <property type="entry name" value="Kinase-like_dom_sf"/>
</dbReference>
<gene>
    <name evidence="3" type="ORF">P1J78_04220</name>
</gene>
<dbReference type="Gene3D" id="1.20.1270.240">
    <property type="match status" value="1"/>
</dbReference>
<dbReference type="SUPFAM" id="SSF56112">
    <property type="entry name" value="Protein kinase-like (PK-like)"/>
    <property type="match status" value="1"/>
</dbReference>
<dbReference type="RefSeq" id="WP_275566074.1">
    <property type="nucleotide sequence ID" value="NZ_JARGYC010000007.1"/>
</dbReference>
<dbReference type="EMBL" id="JARGYC010000007">
    <property type="protein sequence ID" value="MDF0599929.1"/>
    <property type="molecule type" value="Genomic_DNA"/>
</dbReference>
<dbReference type="InterPro" id="IPR016477">
    <property type="entry name" value="Fructo-/Ketosamine-3-kinase"/>
</dbReference>
<dbReference type="PANTHER" id="PTHR12149:SF8">
    <property type="entry name" value="PROTEIN-RIBULOSAMINE 3-KINASE"/>
    <property type="match status" value="1"/>
</dbReference>
<evidence type="ECO:0000256" key="2">
    <source>
        <dbReference type="PIRNR" id="PIRNR006221"/>
    </source>
</evidence>
<name>A0AAE3NP75_9RHOB</name>
<evidence type="ECO:0000256" key="1">
    <source>
        <dbReference type="ARBA" id="ARBA00009460"/>
    </source>
</evidence>
<comment type="caution">
    <text evidence="3">The sequence shown here is derived from an EMBL/GenBank/DDBJ whole genome shotgun (WGS) entry which is preliminary data.</text>
</comment>